<dbReference type="AlphaFoldDB" id="A0AAV2SWI9"/>
<organism evidence="1 2">
    <name type="scientific">Meganyctiphanes norvegica</name>
    <name type="common">Northern krill</name>
    <name type="synonym">Thysanopoda norvegica</name>
    <dbReference type="NCBI Taxonomy" id="48144"/>
    <lineage>
        <taxon>Eukaryota</taxon>
        <taxon>Metazoa</taxon>
        <taxon>Ecdysozoa</taxon>
        <taxon>Arthropoda</taxon>
        <taxon>Crustacea</taxon>
        <taxon>Multicrustacea</taxon>
        <taxon>Malacostraca</taxon>
        <taxon>Eumalacostraca</taxon>
        <taxon>Eucarida</taxon>
        <taxon>Euphausiacea</taxon>
        <taxon>Euphausiidae</taxon>
        <taxon>Meganyctiphanes</taxon>
    </lineage>
</organism>
<evidence type="ECO:0000313" key="1">
    <source>
        <dbReference type="EMBL" id="CAL4247344.1"/>
    </source>
</evidence>
<accession>A0AAV2SWI9</accession>
<dbReference type="Proteomes" id="UP001497623">
    <property type="component" value="Unassembled WGS sequence"/>
</dbReference>
<gene>
    <name evidence="1" type="ORF">MNOR_LOCUS41296</name>
</gene>
<sequence>MAETTPQHMAAKAASQGWLLGVANFGTTFELLNVQLNEQVADWKMAETVAILKHWYGTLTDQREDMIVKSTACPPSEAKTNLDMHINDNFKYEVNIKARISVAERFMERSNQNDAPAVNRVPSASGGNFLTRLSLETFNGDLTQYEEWQRNTKSLLTNIPDETIKVRRIRDSLSGKAKLYAGDTGVHLLTEEAMWEFLDKRYKDQWAGNLAIGSNMLDLFRNPINTVDDLMKIEDKLYNVYLKAVQRKYTMEQLVTTLFLALLPDPISTEIVREVKTERPHQNIFTWSDLANHPFCIIQNFSRNHEVNDPLDLLTFSQCSIARPMSTNTRGQRGGTLRGQSRGRGRGTWVNKANYNHSISLEKSHCLFCGRCHKTVFCTEHNTVLKRKTRIRELNPELCFSCLFVHDTPCRTFDAQSICD</sequence>
<protein>
    <submittedName>
        <fullName evidence="1">Uncharacterized protein</fullName>
    </submittedName>
</protein>
<proteinExistence type="predicted"/>
<reference evidence="1 2" key="1">
    <citation type="submission" date="2024-05" db="EMBL/GenBank/DDBJ databases">
        <authorList>
            <person name="Wallberg A."/>
        </authorList>
    </citation>
    <scope>NUCLEOTIDE SEQUENCE [LARGE SCALE GENOMIC DNA]</scope>
</reference>
<name>A0AAV2SWI9_MEGNR</name>
<evidence type="ECO:0000313" key="2">
    <source>
        <dbReference type="Proteomes" id="UP001497623"/>
    </source>
</evidence>
<comment type="caution">
    <text evidence="1">The sequence shown here is derived from an EMBL/GenBank/DDBJ whole genome shotgun (WGS) entry which is preliminary data.</text>
</comment>
<feature type="non-terminal residue" evidence="1">
    <location>
        <position position="420"/>
    </location>
</feature>
<keyword evidence="2" id="KW-1185">Reference proteome</keyword>
<dbReference type="EMBL" id="CAXKWB010147728">
    <property type="protein sequence ID" value="CAL4247344.1"/>
    <property type="molecule type" value="Genomic_DNA"/>
</dbReference>